<gene>
    <name evidence="1" type="ORF">GBF38_008244</name>
</gene>
<evidence type="ECO:0000313" key="1">
    <source>
        <dbReference type="EMBL" id="KAG8004131.1"/>
    </source>
</evidence>
<organism evidence="1 2">
    <name type="scientific">Nibea albiflora</name>
    <name type="common">Yellow drum</name>
    <name type="synonym">Corvina albiflora</name>
    <dbReference type="NCBI Taxonomy" id="240163"/>
    <lineage>
        <taxon>Eukaryota</taxon>
        <taxon>Metazoa</taxon>
        <taxon>Chordata</taxon>
        <taxon>Craniata</taxon>
        <taxon>Vertebrata</taxon>
        <taxon>Euteleostomi</taxon>
        <taxon>Actinopterygii</taxon>
        <taxon>Neopterygii</taxon>
        <taxon>Teleostei</taxon>
        <taxon>Neoteleostei</taxon>
        <taxon>Acanthomorphata</taxon>
        <taxon>Eupercaria</taxon>
        <taxon>Sciaenidae</taxon>
        <taxon>Nibea</taxon>
    </lineage>
</organism>
<protein>
    <submittedName>
        <fullName evidence="1">Uncharacterized protein</fullName>
    </submittedName>
</protein>
<sequence>SQDDEPGQVADETTLIMFERKSTENDSPWDRWTSPTVYTVTTTTGEEEEEEEEEEEREIHSEPESAMDRYEHRTVIEEDQRVQTPEPEAKKGFVYVKEYVNATETSLHNARDAIDGDSDYFTSSSSSHSYSSPSSGSLSSACTYCGEPVGNDARISIEHLNINCHPACFKCGVCSKPMGDLLDSMFLHGGKVNCESCYSKAFD</sequence>
<dbReference type="EMBL" id="CM024791">
    <property type="protein sequence ID" value="KAG8004131.1"/>
    <property type="molecule type" value="Genomic_DNA"/>
</dbReference>
<evidence type="ECO:0000313" key="2">
    <source>
        <dbReference type="Proteomes" id="UP000805704"/>
    </source>
</evidence>
<name>A0ACB7ETK4_NIBAL</name>
<reference evidence="1" key="1">
    <citation type="submission" date="2020-04" db="EMBL/GenBank/DDBJ databases">
        <title>A chromosome-scale assembly and high-density genetic map of the yellow drum (Nibea albiflora) genome.</title>
        <authorList>
            <person name="Xu D."/>
            <person name="Zhang W."/>
            <person name="Chen R."/>
            <person name="Tan P."/>
            <person name="Wang L."/>
            <person name="Song H."/>
            <person name="Tian L."/>
            <person name="Zhu Q."/>
            <person name="Wang B."/>
        </authorList>
    </citation>
    <scope>NUCLEOTIDE SEQUENCE</scope>
    <source>
        <strain evidence="1">ZJHYS-2018</strain>
    </source>
</reference>
<accession>A0ACB7ETK4</accession>
<dbReference type="Proteomes" id="UP000805704">
    <property type="component" value="Chromosome 3"/>
</dbReference>
<feature type="non-terminal residue" evidence="1">
    <location>
        <position position="1"/>
    </location>
</feature>
<proteinExistence type="predicted"/>
<keyword evidence="2" id="KW-1185">Reference proteome</keyword>
<comment type="caution">
    <text evidence="1">The sequence shown here is derived from an EMBL/GenBank/DDBJ whole genome shotgun (WGS) entry which is preliminary data.</text>
</comment>